<feature type="non-terminal residue" evidence="1">
    <location>
        <position position="1"/>
    </location>
</feature>
<protein>
    <submittedName>
        <fullName evidence="1">RHS repeat protein</fullName>
    </submittedName>
</protein>
<feature type="non-terminal residue" evidence="1">
    <location>
        <position position="120"/>
    </location>
</feature>
<accession>A0ABT5WCF6</accession>
<dbReference type="Proteomes" id="UP001213979">
    <property type="component" value="Unassembled WGS sequence"/>
</dbReference>
<dbReference type="Gene3D" id="2.180.10.10">
    <property type="entry name" value="RHS repeat-associated core"/>
    <property type="match status" value="1"/>
</dbReference>
<dbReference type="Pfam" id="PF05593">
    <property type="entry name" value="RHS_repeat"/>
    <property type="match status" value="1"/>
</dbReference>
<proteinExistence type="predicted"/>
<keyword evidence="2" id="KW-1185">Reference proteome</keyword>
<evidence type="ECO:0000313" key="2">
    <source>
        <dbReference type="Proteomes" id="UP001213979"/>
    </source>
</evidence>
<dbReference type="EMBL" id="JAQOTG010000086">
    <property type="protein sequence ID" value="MDE8565811.1"/>
    <property type="molecule type" value="Genomic_DNA"/>
</dbReference>
<gene>
    <name evidence="1" type="ORF">PNH38_18640</name>
</gene>
<comment type="caution">
    <text evidence="1">The sequence shown here is derived from an EMBL/GenBank/DDBJ whole genome shotgun (WGS) entry which is preliminary data.</text>
</comment>
<sequence>GTTQTYTADFPIGTQEWNRAAVSIQPSKPMDKIDLSAVFRGNYTGTVWFDAIRLIEGNVVTKNKYDAKGNYVEEETDEAGYVTKKSYDAVGNLLSEYDEKGHQKQYKYDPSNRLKQLLLA</sequence>
<reference evidence="1 2" key="1">
    <citation type="submission" date="2023-01" db="EMBL/GenBank/DDBJ databases">
        <title>Genome-based reclassification of Anoxybacillus geothermalis as a later heterotypic synonym of Anoxybacillus rupiensis.</title>
        <authorList>
            <person name="Inan Bektas K."/>
            <person name="Canakci S."/>
            <person name="Belduz A.A."/>
            <person name="Guler H.H."/>
        </authorList>
    </citation>
    <scope>NUCLEOTIDE SEQUENCE [LARGE SCALE GENOMIC DNA]</scope>
    <source>
        <strain evidence="1 2">DSM 17127</strain>
    </source>
</reference>
<name>A0ABT5WCF6_9BACL</name>
<dbReference type="InterPro" id="IPR031325">
    <property type="entry name" value="RHS_repeat"/>
</dbReference>
<evidence type="ECO:0000313" key="1">
    <source>
        <dbReference type="EMBL" id="MDE8565811.1"/>
    </source>
</evidence>
<dbReference type="InterPro" id="IPR006530">
    <property type="entry name" value="YD"/>
</dbReference>
<dbReference type="NCBIfam" id="TIGR01643">
    <property type="entry name" value="YD_repeat_2x"/>
    <property type="match status" value="1"/>
</dbReference>
<organism evidence="1 2">
    <name type="scientific">Anoxybacteroides rupiense</name>
    <dbReference type="NCBI Taxonomy" id="311460"/>
    <lineage>
        <taxon>Bacteria</taxon>
        <taxon>Bacillati</taxon>
        <taxon>Bacillota</taxon>
        <taxon>Bacilli</taxon>
        <taxon>Bacillales</taxon>
        <taxon>Anoxybacillaceae</taxon>
        <taxon>Anoxybacteroides</taxon>
    </lineage>
</organism>